<evidence type="ECO:0000313" key="2">
    <source>
        <dbReference type="EMBL" id="KAK9685572.1"/>
    </source>
</evidence>
<evidence type="ECO:0000259" key="1">
    <source>
        <dbReference type="Pfam" id="PF18701"/>
    </source>
</evidence>
<dbReference type="GO" id="GO:0008168">
    <property type="term" value="F:methyltransferase activity"/>
    <property type="evidence" value="ECO:0007669"/>
    <property type="project" value="UniProtKB-KW"/>
</dbReference>
<dbReference type="Pfam" id="PF18701">
    <property type="entry name" value="DUF5641"/>
    <property type="match status" value="1"/>
</dbReference>
<comment type="caution">
    <text evidence="2">The sequence shown here is derived from an EMBL/GenBank/DDBJ whole genome shotgun (WGS) entry which is preliminary data.</text>
</comment>
<keyword evidence="3" id="KW-1185">Reference proteome</keyword>
<reference evidence="2 3" key="1">
    <citation type="journal article" date="2024" name="BMC Genomics">
        <title>De novo assembly and annotation of Popillia japonica's genome with initial clues to its potential as an invasive pest.</title>
        <authorList>
            <person name="Cucini C."/>
            <person name="Boschi S."/>
            <person name="Funari R."/>
            <person name="Cardaioli E."/>
            <person name="Iannotti N."/>
            <person name="Marturano G."/>
            <person name="Paoli F."/>
            <person name="Bruttini M."/>
            <person name="Carapelli A."/>
            <person name="Frati F."/>
            <person name="Nardi F."/>
        </authorList>
    </citation>
    <scope>NUCLEOTIDE SEQUENCE [LARGE SCALE GENOMIC DNA]</scope>
    <source>
        <strain evidence="2">DMR45628</strain>
    </source>
</reference>
<name>A0AAW1I8X1_POPJA</name>
<accession>A0AAW1I8X1</accession>
<dbReference type="InterPro" id="IPR040676">
    <property type="entry name" value="DUF5641"/>
</dbReference>
<dbReference type="AlphaFoldDB" id="A0AAW1I8X1"/>
<keyword evidence="2" id="KW-0808">Transferase</keyword>
<dbReference type="Proteomes" id="UP001458880">
    <property type="component" value="Unassembled WGS sequence"/>
</dbReference>
<dbReference type="GO" id="GO:0032259">
    <property type="term" value="P:methylation"/>
    <property type="evidence" value="ECO:0007669"/>
    <property type="project" value="UniProtKB-KW"/>
</dbReference>
<dbReference type="EMBL" id="JASPKY010000769">
    <property type="protein sequence ID" value="KAK9685572.1"/>
    <property type="molecule type" value="Genomic_DNA"/>
</dbReference>
<feature type="domain" description="DUF5641" evidence="1">
    <location>
        <begin position="29"/>
        <end position="71"/>
    </location>
</feature>
<evidence type="ECO:0000313" key="3">
    <source>
        <dbReference type="Proteomes" id="UP001458880"/>
    </source>
</evidence>
<sequence length="91" mass="9820">MEKAPAKHQGWFVSVGEGRQFSPKQMAARTCHTVLGRVIQCYPGSDGQVRVADIKCARGVFKRPVVKLCPLPMQGIEAKIVPSQQAAASEG</sequence>
<gene>
    <name evidence="2" type="ORF">QE152_g37938</name>
</gene>
<organism evidence="2 3">
    <name type="scientific">Popillia japonica</name>
    <name type="common">Japanese beetle</name>
    <dbReference type="NCBI Taxonomy" id="7064"/>
    <lineage>
        <taxon>Eukaryota</taxon>
        <taxon>Metazoa</taxon>
        <taxon>Ecdysozoa</taxon>
        <taxon>Arthropoda</taxon>
        <taxon>Hexapoda</taxon>
        <taxon>Insecta</taxon>
        <taxon>Pterygota</taxon>
        <taxon>Neoptera</taxon>
        <taxon>Endopterygota</taxon>
        <taxon>Coleoptera</taxon>
        <taxon>Polyphaga</taxon>
        <taxon>Scarabaeiformia</taxon>
        <taxon>Scarabaeidae</taxon>
        <taxon>Rutelinae</taxon>
        <taxon>Popillia</taxon>
    </lineage>
</organism>
<keyword evidence="2" id="KW-0489">Methyltransferase</keyword>
<protein>
    <submittedName>
        <fullName evidence="2">Methyltransferase (DUF5641)</fullName>
    </submittedName>
</protein>
<proteinExistence type="predicted"/>